<protein>
    <submittedName>
        <fullName evidence="1">Uncharacterized protein</fullName>
    </submittedName>
</protein>
<accession>A0A1T5DIK8</accession>
<evidence type="ECO:0000313" key="2">
    <source>
        <dbReference type="Proteomes" id="UP000190897"/>
    </source>
</evidence>
<dbReference type="EMBL" id="FUZA01000002">
    <property type="protein sequence ID" value="SKB71516.1"/>
    <property type="molecule type" value="Genomic_DNA"/>
</dbReference>
<dbReference type="AlphaFoldDB" id="A0A1T5DIK8"/>
<sequence>MKLLLQCSGIMVFLLLFSCDDREDDVVKAQVDKEKVIASLLATDRNWRFEEIAIEKQGVKTVENVAESSKIITAETRINVTPNVGFRFERFANNVNNLDEIISTGPFGKIPYGAKSLNETGMGLTTDGTWAWDDVAQTVFITSTSSLGGIVSEMSENGWRPEKGYLDNTMLPLFKTAGEAQIAGIPERIRIVFEENDPKAGKIKYSITLRAAWITRLISGNSRQHFYDVVY</sequence>
<gene>
    <name evidence="1" type="ORF">SAMN05660293_01644</name>
</gene>
<proteinExistence type="predicted"/>
<dbReference type="OrthoDB" id="949388at2"/>
<dbReference type="PROSITE" id="PS51257">
    <property type="entry name" value="PROKAR_LIPOPROTEIN"/>
    <property type="match status" value="1"/>
</dbReference>
<dbReference type="Proteomes" id="UP000190897">
    <property type="component" value="Unassembled WGS sequence"/>
</dbReference>
<reference evidence="2" key="1">
    <citation type="submission" date="2017-02" db="EMBL/GenBank/DDBJ databases">
        <authorList>
            <person name="Varghese N."/>
            <person name="Submissions S."/>
        </authorList>
    </citation>
    <scope>NUCLEOTIDE SEQUENCE [LARGE SCALE GENOMIC DNA]</scope>
    <source>
        <strain evidence="2">DSM 22270</strain>
    </source>
</reference>
<name>A0A1T5DIK8_9BACT</name>
<evidence type="ECO:0000313" key="1">
    <source>
        <dbReference type="EMBL" id="SKB71516.1"/>
    </source>
</evidence>
<dbReference type="RefSeq" id="WP_141110240.1">
    <property type="nucleotide sequence ID" value="NZ_FUZA01000002.1"/>
</dbReference>
<keyword evidence="2" id="KW-1185">Reference proteome</keyword>
<dbReference type="STRING" id="651661.SAMN05660293_01644"/>
<organism evidence="1 2">
    <name type="scientific">Dyadobacter psychrophilus</name>
    <dbReference type="NCBI Taxonomy" id="651661"/>
    <lineage>
        <taxon>Bacteria</taxon>
        <taxon>Pseudomonadati</taxon>
        <taxon>Bacteroidota</taxon>
        <taxon>Cytophagia</taxon>
        <taxon>Cytophagales</taxon>
        <taxon>Spirosomataceae</taxon>
        <taxon>Dyadobacter</taxon>
    </lineage>
</organism>